<evidence type="ECO:0000256" key="4">
    <source>
        <dbReference type="ARBA" id="ARBA00022490"/>
    </source>
</evidence>
<evidence type="ECO:0000256" key="8">
    <source>
        <dbReference type="ARBA" id="ARBA00022840"/>
    </source>
</evidence>
<keyword evidence="6 12" id="KW-0547">Nucleotide-binding</keyword>
<reference evidence="15" key="1">
    <citation type="submission" date="2020-10" db="EMBL/GenBank/DDBJ databases">
        <authorList>
            <person name="Gilroy R."/>
        </authorList>
    </citation>
    <scope>NUCLEOTIDE SEQUENCE</scope>
    <source>
        <strain evidence="15">CHK191-8634</strain>
    </source>
</reference>
<evidence type="ECO:0000256" key="2">
    <source>
        <dbReference type="ARBA" id="ARBA00008016"/>
    </source>
</evidence>
<evidence type="ECO:0000256" key="1">
    <source>
        <dbReference type="ARBA" id="ARBA00004496"/>
    </source>
</evidence>
<dbReference type="InterPro" id="IPR001238">
    <property type="entry name" value="DNA-binding_RecF"/>
</dbReference>
<dbReference type="Gene3D" id="1.20.1050.90">
    <property type="entry name" value="RecF/RecN/SMC, N-terminal domain"/>
    <property type="match status" value="1"/>
</dbReference>
<dbReference type="InterPro" id="IPR042174">
    <property type="entry name" value="RecF_2"/>
</dbReference>
<name>A0A9D1LMB2_9CLOT</name>
<comment type="function">
    <text evidence="12 13">The RecF protein is involved in DNA metabolism; it is required for DNA replication and normal SOS inducibility. RecF binds preferentially to single-stranded, linear DNA. It also seems to bind ATP.</text>
</comment>
<comment type="caution">
    <text evidence="15">The sequence shown here is derived from an EMBL/GenBank/DDBJ whole genome shotgun (WGS) entry which is preliminary data.</text>
</comment>
<keyword evidence="9 12" id="KW-0238">DNA-binding</keyword>
<evidence type="ECO:0000313" key="16">
    <source>
        <dbReference type="Proteomes" id="UP000824073"/>
    </source>
</evidence>
<dbReference type="GO" id="GO:0005524">
    <property type="term" value="F:ATP binding"/>
    <property type="evidence" value="ECO:0007669"/>
    <property type="project" value="UniProtKB-UniRule"/>
</dbReference>
<evidence type="ECO:0000259" key="14">
    <source>
        <dbReference type="Pfam" id="PF02463"/>
    </source>
</evidence>
<comment type="similarity">
    <text evidence="2 12 13">Belongs to the RecF family.</text>
</comment>
<sequence length="366" mass="41336">MRLDRLCLRDFRNYEQQELTLQDGVNLLIGPNAQGKTNVLEAVFLLTGSRSWRAGRKSEMVRFGAQSAFIEAGLHVRNRDFEIRMTLPLSGRGTTTVNGVKATRQSRLSDVLRCVLFAPEDLSLLRDGAAARRRFLDTALCQLRPRYAELLTEYQKLIDHKTRLLRDEERRAAMMAVLPDFDARIVTVGTALIGYRARFTALLAPICQEIYNDISGGREKLTMRYATVSTIEDPSGPQNELEAAFFRHLESHREAELRLGQCLSGPHKDDLVMEIDGRPCRAFASQGQTRSTALAMKFAERELFFRDCGEYPVLLLDDVLSELDSARQSYVVEHTPGGQAIITCCEDTGRFSPSGRRLRVENGRIF</sequence>
<comment type="subcellular location">
    <subcellularLocation>
        <location evidence="1 12 13">Cytoplasm</location>
    </subcellularLocation>
</comment>
<accession>A0A9D1LMB2</accession>
<dbReference type="GO" id="GO:0006302">
    <property type="term" value="P:double-strand break repair"/>
    <property type="evidence" value="ECO:0007669"/>
    <property type="project" value="TreeGrafter"/>
</dbReference>
<evidence type="ECO:0000256" key="12">
    <source>
        <dbReference type="HAMAP-Rule" id="MF_00365"/>
    </source>
</evidence>
<gene>
    <name evidence="12 15" type="primary">recF</name>
    <name evidence="15" type="ORF">IAB67_09330</name>
</gene>
<evidence type="ECO:0000256" key="10">
    <source>
        <dbReference type="ARBA" id="ARBA00023204"/>
    </source>
</evidence>
<dbReference type="HAMAP" id="MF_00365">
    <property type="entry name" value="RecF"/>
    <property type="match status" value="1"/>
</dbReference>
<dbReference type="GO" id="GO:0003697">
    <property type="term" value="F:single-stranded DNA binding"/>
    <property type="evidence" value="ECO:0007669"/>
    <property type="project" value="UniProtKB-UniRule"/>
</dbReference>
<keyword evidence="8 12" id="KW-0067">ATP-binding</keyword>
<organism evidence="15 16">
    <name type="scientific">Candidatus Ventrousia excrementavium</name>
    <dbReference type="NCBI Taxonomy" id="2840961"/>
    <lineage>
        <taxon>Bacteria</taxon>
        <taxon>Bacillati</taxon>
        <taxon>Bacillota</taxon>
        <taxon>Clostridia</taxon>
        <taxon>Eubacteriales</taxon>
        <taxon>Clostridiaceae</taxon>
        <taxon>Clostridiaceae incertae sedis</taxon>
        <taxon>Candidatus Ventrousia</taxon>
    </lineage>
</organism>
<dbReference type="PANTHER" id="PTHR32182:SF0">
    <property type="entry name" value="DNA REPLICATION AND REPAIR PROTEIN RECF"/>
    <property type="match status" value="1"/>
</dbReference>
<dbReference type="GO" id="GO:0009432">
    <property type="term" value="P:SOS response"/>
    <property type="evidence" value="ECO:0007669"/>
    <property type="project" value="UniProtKB-UniRule"/>
</dbReference>
<dbReference type="Proteomes" id="UP000824073">
    <property type="component" value="Unassembled WGS sequence"/>
</dbReference>
<dbReference type="GO" id="GO:0006260">
    <property type="term" value="P:DNA replication"/>
    <property type="evidence" value="ECO:0007669"/>
    <property type="project" value="UniProtKB-UniRule"/>
</dbReference>
<evidence type="ECO:0000256" key="5">
    <source>
        <dbReference type="ARBA" id="ARBA00022705"/>
    </source>
</evidence>
<evidence type="ECO:0000256" key="3">
    <source>
        <dbReference type="ARBA" id="ARBA00020170"/>
    </source>
</evidence>
<feature type="binding site" evidence="12">
    <location>
        <begin position="30"/>
        <end position="37"/>
    </location>
    <ligand>
        <name>ATP</name>
        <dbReference type="ChEBI" id="CHEBI:30616"/>
    </ligand>
</feature>
<evidence type="ECO:0000256" key="6">
    <source>
        <dbReference type="ARBA" id="ARBA00022741"/>
    </source>
</evidence>
<keyword evidence="7 12" id="KW-0227">DNA damage</keyword>
<dbReference type="InterPro" id="IPR027417">
    <property type="entry name" value="P-loop_NTPase"/>
</dbReference>
<evidence type="ECO:0000313" key="15">
    <source>
        <dbReference type="EMBL" id="HIU44484.1"/>
    </source>
</evidence>
<dbReference type="PANTHER" id="PTHR32182">
    <property type="entry name" value="DNA REPLICATION AND REPAIR PROTEIN RECF"/>
    <property type="match status" value="1"/>
</dbReference>
<reference evidence="15" key="2">
    <citation type="journal article" date="2021" name="PeerJ">
        <title>Extensive microbial diversity within the chicken gut microbiome revealed by metagenomics and culture.</title>
        <authorList>
            <person name="Gilroy R."/>
            <person name="Ravi A."/>
            <person name="Getino M."/>
            <person name="Pursley I."/>
            <person name="Horton D.L."/>
            <person name="Alikhan N.F."/>
            <person name="Baker D."/>
            <person name="Gharbi K."/>
            <person name="Hall N."/>
            <person name="Watson M."/>
            <person name="Adriaenssens E.M."/>
            <person name="Foster-Nyarko E."/>
            <person name="Jarju S."/>
            <person name="Secka A."/>
            <person name="Antonio M."/>
            <person name="Oren A."/>
            <person name="Chaudhuri R.R."/>
            <person name="La Ragione R."/>
            <person name="Hildebrand F."/>
            <person name="Pallen M.J."/>
        </authorList>
    </citation>
    <scope>NUCLEOTIDE SEQUENCE</scope>
    <source>
        <strain evidence="15">CHK191-8634</strain>
    </source>
</reference>
<keyword evidence="10 12" id="KW-0234">DNA repair</keyword>
<evidence type="ECO:0000256" key="13">
    <source>
        <dbReference type="RuleBase" id="RU000578"/>
    </source>
</evidence>
<dbReference type="NCBIfam" id="TIGR00611">
    <property type="entry name" value="recf"/>
    <property type="match status" value="1"/>
</dbReference>
<protein>
    <recommendedName>
        <fullName evidence="3 12">DNA replication and repair protein RecF</fullName>
    </recommendedName>
</protein>
<dbReference type="PROSITE" id="PS00618">
    <property type="entry name" value="RECF_2"/>
    <property type="match status" value="1"/>
</dbReference>
<dbReference type="EMBL" id="DVMR01000069">
    <property type="protein sequence ID" value="HIU44484.1"/>
    <property type="molecule type" value="Genomic_DNA"/>
</dbReference>
<evidence type="ECO:0000256" key="9">
    <source>
        <dbReference type="ARBA" id="ARBA00023125"/>
    </source>
</evidence>
<keyword evidence="11 12" id="KW-0742">SOS response</keyword>
<feature type="domain" description="RecF/RecN/SMC N-terminal" evidence="14">
    <location>
        <begin position="3"/>
        <end position="344"/>
    </location>
</feature>
<dbReference type="Pfam" id="PF02463">
    <property type="entry name" value="SMC_N"/>
    <property type="match status" value="1"/>
</dbReference>
<dbReference type="InterPro" id="IPR003395">
    <property type="entry name" value="RecF/RecN/SMC_N"/>
</dbReference>
<evidence type="ECO:0000256" key="11">
    <source>
        <dbReference type="ARBA" id="ARBA00023236"/>
    </source>
</evidence>
<evidence type="ECO:0000256" key="7">
    <source>
        <dbReference type="ARBA" id="ARBA00022763"/>
    </source>
</evidence>
<dbReference type="GO" id="GO:0000731">
    <property type="term" value="P:DNA synthesis involved in DNA repair"/>
    <property type="evidence" value="ECO:0007669"/>
    <property type="project" value="TreeGrafter"/>
</dbReference>
<keyword evidence="4 12" id="KW-0963">Cytoplasm</keyword>
<dbReference type="SUPFAM" id="SSF52540">
    <property type="entry name" value="P-loop containing nucleoside triphosphate hydrolases"/>
    <property type="match status" value="1"/>
</dbReference>
<keyword evidence="5 12" id="KW-0235">DNA replication</keyword>
<proteinExistence type="inferred from homology"/>
<dbReference type="InterPro" id="IPR018078">
    <property type="entry name" value="DNA-binding_RecF_CS"/>
</dbReference>
<dbReference type="AlphaFoldDB" id="A0A9D1LMB2"/>
<dbReference type="Gene3D" id="3.40.50.300">
    <property type="entry name" value="P-loop containing nucleotide triphosphate hydrolases"/>
    <property type="match status" value="1"/>
</dbReference>
<dbReference type="GO" id="GO:0005737">
    <property type="term" value="C:cytoplasm"/>
    <property type="evidence" value="ECO:0007669"/>
    <property type="project" value="UniProtKB-SubCell"/>
</dbReference>
<dbReference type="PROSITE" id="PS00617">
    <property type="entry name" value="RECF_1"/>
    <property type="match status" value="1"/>
</dbReference>